<dbReference type="STRING" id="104663.SAMN04488121_101342"/>
<dbReference type="InterPro" id="IPR012944">
    <property type="entry name" value="SusD_RagB_dom"/>
</dbReference>
<keyword evidence="4" id="KW-0472">Membrane</keyword>
<evidence type="ECO:0000259" key="7">
    <source>
        <dbReference type="Pfam" id="PF07980"/>
    </source>
</evidence>
<dbReference type="Pfam" id="PF07980">
    <property type="entry name" value="SusD_RagB"/>
    <property type="match status" value="1"/>
</dbReference>
<evidence type="ECO:0000259" key="8">
    <source>
        <dbReference type="Pfam" id="PF14322"/>
    </source>
</evidence>
<dbReference type="SUPFAM" id="SSF48452">
    <property type="entry name" value="TPR-like"/>
    <property type="match status" value="1"/>
</dbReference>
<dbReference type="GO" id="GO:0009279">
    <property type="term" value="C:cell outer membrane"/>
    <property type="evidence" value="ECO:0007669"/>
    <property type="project" value="UniProtKB-SubCell"/>
</dbReference>
<feature type="domain" description="SusD-like N-terminal" evidence="8">
    <location>
        <begin position="92"/>
        <end position="231"/>
    </location>
</feature>
<dbReference type="AlphaFoldDB" id="A0A1G7H7H1"/>
<sequence>MKQFRKIATYTALALLPVLANSCTDLSENLYDQIATDEFYNNKNEVISAVLRPYTHANAWITPSGQNGWWRLSELSADQLAWPQKGRHGYDGGNWIRLHYHTWTVDDSPIRDCWRLMWMGTGFCTTAIENIEKRDAIAMGLTQTEKDGYVSELRLLRAFHYLRIMDLWGNVPIITKVGEPTSPASATRKEVFEFVEKEIKDQIDKAPHLSKALLGRISKEGAYAMLVELYLNAEKWSGTARWDDCIAAADNLINGGAGGVNGGLALDTNLIDTYAPDNSNIAKENIFSIAYDFQISDFTPSWTGDFYHFVQGKINGNDRNGNDGVVVIPGVYTTFNDADKRKKEWILEGPQWEYDSADTIPVITTGNEYDGQQLVFVDNIRRNKVGSTVSNMTEGEENSGVRFDKYKLGSSKDPHYRSTDWAVYRLSWIYFAKAEALMRKNNGVATQEAVDLVNTVRQRAFSAEVWDANKYTTTTLTMDELLAELGREFIFEGYRRQELIRWDKFTTGTWWDHKASEGFRTLFAIPQNQRANNTNLAQNPGYPN</sequence>
<dbReference type="InterPro" id="IPR011990">
    <property type="entry name" value="TPR-like_helical_dom_sf"/>
</dbReference>
<evidence type="ECO:0000313" key="10">
    <source>
        <dbReference type="Proteomes" id="UP000199045"/>
    </source>
</evidence>
<gene>
    <name evidence="9" type="ORF">SAMN04488121_101342</name>
</gene>
<evidence type="ECO:0000256" key="2">
    <source>
        <dbReference type="ARBA" id="ARBA00006275"/>
    </source>
</evidence>
<feature type="domain" description="RagB/SusD" evidence="7">
    <location>
        <begin position="329"/>
        <end position="542"/>
    </location>
</feature>
<dbReference type="OrthoDB" id="9783641at2"/>
<evidence type="ECO:0000256" key="3">
    <source>
        <dbReference type="ARBA" id="ARBA00022729"/>
    </source>
</evidence>
<feature type="chain" id="PRO_5011523298" evidence="6">
    <location>
        <begin position="23"/>
        <end position="544"/>
    </location>
</feature>
<evidence type="ECO:0000256" key="4">
    <source>
        <dbReference type="ARBA" id="ARBA00023136"/>
    </source>
</evidence>
<comment type="similarity">
    <text evidence="2">Belongs to the SusD family.</text>
</comment>
<dbReference type="Pfam" id="PF14322">
    <property type="entry name" value="SusD-like_3"/>
    <property type="match status" value="1"/>
</dbReference>
<protein>
    <submittedName>
        <fullName evidence="9">Starch-binding associating with outer membrane</fullName>
    </submittedName>
</protein>
<keyword evidence="5" id="KW-0998">Cell outer membrane</keyword>
<comment type="subcellular location">
    <subcellularLocation>
        <location evidence="1">Cell outer membrane</location>
    </subcellularLocation>
</comment>
<dbReference type="Gene3D" id="1.25.40.390">
    <property type="match status" value="1"/>
</dbReference>
<proteinExistence type="inferred from homology"/>
<evidence type="ECO:0000256" key="5">
    <source>
        <dbReference type="ARBA" id="ARBA00023237"/>
    </source>
</evidence>
<evidence type="ECO:0000256" key="6">
    <source>
        <dbReference type="SAM" id="SignalP"/>
    </source>
</evidence>
<keyword evidence="3 6" id="KW-0732">Signal</keyword>
<reference evidence="10" key="1">
    <citation type="submission" date="2016-10" db="EMBL/GenBank/DDBJ databases">
        <authorList>
            <person name="Varghese N."/>
            <person name="Submissions S."/>
        </authorList>
    </citation>
    <scope>NUCLEOTIDE SEQUENCE [LARGE SCALE GENOMIC DNA]</scope>
    <source>
        <strain evidence="10">DSM 527</strain>
    </source>
</reference>
<evidence type="ECO:0000313" key="9">
    <source>
        <dbReference type="EMBL" id="SDE96387.1"/>
    </source>
</evidence>
<dbReference type="EMBL" id="FNBN01000001">
    <property type="protein sequence ID" value="SDE96387.1"/>
    <property type="molecule type" value="Genomic_DNA"/>
</dbReference>
<dbReference type="RefSeq" id="WP_089828500.1">
    <property type="nucleotide sequence ID" value="NZ_FNBN01000001.1"/>
</dbReference>
<name>A0A1G7H7H1_CHIFI</name>
<organism evidence="9 10">
    <name type="scientific">Chitinophaga filiformis</name>
    <name type="common">Myxococcus filiformis</name>
    <name type="synonym">Flexibacter filiformis</name>
    <dbReference type="NCBI Taxonomy" id="104663"/>
    <lineage>
        <taxon>Bacteria</taxon>
        <taxon>Pseudomonadati</taxon>
        <taxon>Bacteroidota</taxon>
        <taxon>Chitinophagia</taxon>
        <taxon>Chitinophagales</taxon>
        <taxon>Chitinophagaceae</taxon>
        <taxon>Chitinophaga</taxon>
    </lineage>
</organism>
<accession>A0A1G7H7H1</accession>
<dbReference type="Proteomes" id="UP000199045">
    <property type="component" value="Unassembled WGS sequence"/>
</dbReference>
<dbReference type="InterPro" id="IPR033985">
    <property type="entry name" value="SusD-like_N"/>
</dbReference>
<evidence type="ECO:0000256" key="1">
    <source>
        <dbReference type="ARBA" id="ARBA00004442"/>
    </source>
</evidence>
<feature type="signal peptide" evidence="6">
    <location>
        <begin position="1"/>
        <end position="22"/>
    </location>
</feature>